<proteinExistence type="predicted"/>
<dbReference type="Proteomes" id="UP000051955">
    <property type="component" value="Unassembled WGS sequence"/>
</dbReference>
<dbReference type="Pfam" id="PF10704">
    <property type="entry name" value="DUF2508"/>
    <property type="match status" value="1"/>
</dbReference>
<dbReference type="InterPro" id="IPR019644">
    <property type="entry name" value="DUF2508"/>
</dbReference>
<organism evidence="1 2">
    <name type="scientific">Levilactobacillus acidifarinae DSM 19394 = JCM 15949</name>
    <dbReference type="NCBI Taxonomy" id="1423715"/>
    <lineage>
        <taxon>Bacteria</taxon>
        <taxon>Bacillati</taxon>
        <taxon>Bacillota</taxon>
        <taxon>Bacilli</taxon>
        <taxon>Lactobacillales</taxon>
        <taxon>Lactobacillaceae</taxon>
        <taxon>Levilactobacillus</taxon>
    </lineage>
</organism>
<dbReference type="AlphaFoldDB" id="A0A0R1LKW1"/>
<dbReference type="EMBL" id="AZDV01000003">
    <property type="protein sequence ID" value="KRK96453.1"/>
    <property type="molecule type" value="Genomic_DNA"/>
</dbReference>
<reference evidence="1 2" key="1">
    <citation type="journal article" date="2015" name="Genome Announc.">
        <title>Expanding the biotechnology potential of lactobacilli through comparative genomics of 213 strains and associated genera.</title>
        <authorList>
            <person name="Sun Z."/>
            <person name="Harris H.M."/>
            <person name="McCann A."/>
            <person name="Guo C."/>
            <person name="Argimon S."/>
            <person name="Zhang W."/>
            <person name="Yang X."/>
            <person name="Jeffery I.B."/>
            <person name="Cooney J.C."/>
            <person name="Kagawa T.F."/>
            <person name="Liu W."/>
            <person name="Song Y."/>
            <person name="Salvetti E."/>
            <person name="Wrobel A."/>
            <person name="Rasinkangas P."/>
            <person name="Parkhill J."/>
            <person name="Rea M.C."/>
            <person name="O'Sullivan O."/>
            <person name="Ritari J."/>
            <person name="Douillard F.P."/>
            <person name="Paul Ross R."/>
            <person name="Yang R."/>
            <person name="Briner A.E."/>
            <person name="Felis G.E."/>
            <person name="de Vos W.M."/>
            <person name="Barrangou R."/>
            <person name="Klaenhammer T.R."/>
            <person name="Caufield P.W."/>
            <person name="Cui Y."/>
            <person name="Zhang H."/>
            <person name="O'Toole P.W."/>
        </authorList>
    </citation>
    <scope>NUCLEOTIDE SEQUENCE [LARGE SCALE GENOMIC DNA]</scope>
    <source>
        <strain evidence="1 2">DSM 19394</strain>
    </source>
</reference>
<evidence type="ECO:0000313" key="2">
    <source>
        <dbReference type="Proteomes" id="UP000051955"/>
    </source>
</evidence>
<name>A0A0R1LKW1_9LACO</name>
<dbReference type="RefSeq" id="WP_057800810.1">
    <property type="nucleotide sequence ID" value="NZ_AZDV01000003.1"/>
</dbReference>
<sequence>MFGQKKRKQQRHLKALRSTYDDQLLAAIDAAKDNWDHAKQTQEAIADTDNEMTANTALARQVYLFLYREARRRNVRSKHIAATVFQD</sequence>
<evidence type="ECO:0008006" key="3">
    <source>
        <dbReference type="Google" id="ProtNLM"/>
    </source>
</evidence>
<keyword evidence="2" id="KW-1185">Reference proteome</keyword>
<accession>A0A0R1LKW1</accession>
<dbReference type="STRING" id="1423715.FD25_GL001949"/>
<evidence type="ECO:0000313" key="1">
    <source>
        <dbReference type="EMBL" id="KRK96453.1"/>
    </source>
</evidence>
<gene>
    <name evidence="1" type="ORF">FD25_GL001949</name>
</gene>
<protein>
    <recommendedName>
        <fullName evidence="3">DUF2508 domain-containing protein</fullName>
    </recommendedName>
</protein>
<dbReference type="OrthoDB" id="2167041at2"/>
<comment type="caution">
    <text evidence="1">The sequence shown here is derived from an EMBL/GenBank/DDBJ whole genome shotgun (WGS) entry which is preliminary data.</text>
</comment>
<dbReference type="PATRIC" id="fig|1423715.3.peg.1998"/>